<dbReference type="InterPro" id="IPR006040">
    <property type="entry name" value="Allergen_Ole_e_I_CS"/>
</dbReference>
<protein>
    <submittedName>
        <fullName evidence="4">Uncharacterized protein</fullName>
    </submittedName>
</protein>
<dbReference type="PANTHER" id="PTHR31614:SF2">
    <property type="entry name" value="F28N24.16 PROTEIN"/>
    <property type="match status" value="1"/>
</dbReference>
<evidence type="ECO:0000256" key="1">
    <source>
        <dbReference type="ARBA" id="ARBA00010049"/>
    </source>
</evidence>
<dbReference type="Proteomes" id="UP001630127">
    <property type="component" value="Unassembled WGS sequence"/>
</dbReference>
<reference evidence="4 5" key="1">
    <citation type="submission" date="2024-11" db="EMBL/GenBank/DDBJ databases">
        <title>A near-complete genome assembly of Cinchona calisaya.</title>
        <authorList>
            <person name="Lian D.C."/>
            <person name="Zhao X.W."/>
            <person name="Wei L."/>
        </authorList>
    </citation>
    <scope>NUCLEOTIDE SEQUENCE [LARGE SCALE GENOMIC DNA]</scope>
    <source>
        <tissue evidence="4">Nenye</tissue>
    </source>
</reference>
<keyword evidence="5" id="KW-1185">Reference proteome</keyword>
<proteinExistence type="inferred from homology"/>
<sequence>MAKAVAIVSAICFLALASFATAQLGPVFNVEGEVYCDPCRVEFQTSLSKGLEGAAVRLECRERDTGVVTIQSETVTGKDGKYNLKTGGDHEEEICEVVALKSPSEKCNVSFERADSKARVLLTQNNGVQGTDRYANALGFKTAQADEECKAVLEELGIVPEDI</sequence>
<feature type="chain" id="PRO_5044781219" evidence="3">
    <location>
        <begin position="23"/>
        <end position="163"/>
    </location>
</feature>
<evidence type="ECO:0000256" key="2">
    <source>
        <dbReference type="ARBA" id="ARBA00023157"/>
    </source>
</evidence>
<comment type="similarity">
    <text evidence="1">Belongs to the Ole e I family.</text>
</comment>
<dbReference type="Pfam" id="PF01190">
    <property type="entry name" value="Pollen_Ole_e_1"/>
    <property type="match status" value="1"/>
</dbReference>
<dbReference type="EMBL" id="JBJUIK010000012">
    <property type="protein sequence ID" value="KAL3508759.1"/>
    <property type="molecule type" value="Genomic_DNA"/>
</dbReference>
<gene>
    <name evidence="4" type="ORF">ACH5RR_028160</name>
</gene>
<evidence type="ECO:0000256" key="3">
    <source>
        <dbReference type="SAM" id="SignalP"/>
    </source>
</evidence>
<name>A0ABD2YPY1_9GENT</name>
<accession>A0ABD2YPY1</accession>
<evidence type="ECO:0000313" key="4">
    <source>
        <dbReference type="EMBL" id="KAL3508759.1"/>
    </source>
</evidence>
<evidence type="ECO:0000313" key="5">
    <source>
        <dbReference type="Proteomes" id="UP001630127"/>
    </source>
</evidence>
<keyword evidence="3" id="KW-0732">Signal</keyword>
<dbReference type="InterPro" id="IPR006041">
    <property type="entry name" value="Pollen_Ole_e1_allergen"/>
</dbReference>
<dbReference type="PROSITE" id="PS00925">
    <property type="entry name" value="OLEEI"/>
    <property type="match status" value="1"/>
</dbReference>
<feature type="signal peptide" evidence="3">
    <location>
        <begin position="1"/>
        <end position="22"/>
    </location>
</feature>
<comment type="caution">
    <text evidence="4">The sequence shown here is derived from an EMBL/GenBank/DDBJ whole genome shotgun (WGS) entry which is preliminary data.</text>
</comment>
<dbReference type="AlphaFoldDB" id="A0ABD2YPY1"/>
<keyword evidence="2" id="KW-1015">Disulfide bond</keyword>
<organism evidence="4 5">
    <name type="scientific">Cinchona calisaya</name>
    <dbReference type="NCBI Taxonomy" id="153742"/>
    <lineage>
        <taxon>Eukaryota</taxon>
        <taxon>Viridiplantae</taxon>
        <taxon>Streptophyta</taxon>
        <taxon>Embryophyta</taxon>
        <taxon>Tracheophyta</taxon>
        <taxon>Spermatophyta</taxon>
        <taxon>Magnoliopsida</taxon>
        <taxon>eudicotyledons</taxon>
        <taxon>Gunneridae</taxon>
        <taxon>Pentapetalae</taxon>
        <taxon>asterids</taxon>
        <taxon>lamiids</taxon>
        <taxon>Gentianales</taxon>
        <taxon>Rubiaceae</taxon>
        <taxon>Cinchonoideae</taxon>
        <taxon>Cinchoneae</taxon>
        <taxon>Cinchona</taxon>
    </lineage>
</organism>
<dbReference type="PANTHER" id="PTHR31614">
    <property type="entry name" value="PROTEIN DOWNSTREAM OF FLC-RELATED"/>
    <property type="match status" value="1"/>
</dbReference>